<sequence length="132" mass="14853">MQSKPFPNDEVNWPYGFKSIVRDSIFNGTIQFKNNPNKAAGMLFSPNLKKAIKAVNQIPIRIIIGANDTISLKSIKGVIGNTRIERGKNWSNVMNKLNPYNNQKIKIIIVNDIGHEPFKLLKAVHKGIGTIW</sequence>
<protein>
    <submittedName>
        <fullName evidence="1">Uncharacterized protein</fullName>
    </submittedName>
</protein>
<dbReference type="AlphaFoldDB" id="A0A4U0F220"/>
<dbReference type="Proteomes" id="UP000307657">
    <property type="component" value="Unassembled WGS sequence"/>
</dbReference>
<dbReference type="InterPro" id="IPR029058">
    <property type="entry name" value="AB_hydrolase_fold"/>
</dbReference>
<accession>A0A4U0F220</accession>
<keyword evidence="2" id="KW-1185">Reference proteome</keyword>
<reference evidence="1 2" key="1">
    <citation type="submission" date="2019-04" db="EMBL/GenBank/DDBJ databases">
        <title>Lacinutrix sp. nov., isolated from marine water.</title>
        <authorList>
            <person name="Kim W."/>
        </authorList>
    </citation>
    <scope>NUCLEOTIDE SEQUENCE [LARGE SCALE GENOMIC DNA]</scope>
    <source>
        <strain evidence="1 2">CAU 1491</strain>
    </source>
</reference>
<proteinExistence type="predicted"/>
<gene>
    <name evidence="1" type="ORF">E5167_00790</name>
</gene>
<dbReference type="Gene3D" id="3.40.50.1820">
    <property type="entry name" value="alpha/beta hydrolase"/>
    <property type="match status" value="1"/>
</dbReference>
<evidence type="ECO:0000313" key="1">
    <source>
        <dbReference type="EMBL" id="TJY37824.1"/>
    </source>
</evidence>
<dbReference type="EMBL" id="SUPL01000001">
    <property type="protein sequence ID" value="TJY37824.1"/>
    <property type="molecule type" value="Genomic_DNA"/>
</dbReference>
<evidence type="ECO:0000313" key="2">
    <source>
        <dbReference type="Proteomes" id="UP000307657"/>
    </source>
</evidence>
<name>A0A4U0F220_9FLAO</name>
<comment type="caution">
    <text evidence="1">The sequence shown here is derived from an EMBL/GenBank/DDBJ whole genome shotgun (WGS) entry which is preliminary data.</text>
</comment>
<dbReference type="RefSeq" id="WP_136840044.1">
    <property type="nucleotide sequence ID" value="NZ_SUPL01000001.1"/>
</dbReference>
<organism evidence="1 2">
    <name type="scientific">Pontimicrobium aquaticum</name>
    <dbReference type="NCBI Taxonomy" id="2565367"/>
    <lineage>
        <taxon>Bacteria</taxon>
        <taxon>Pseudomonadati</taxon>
        <taxon>Bacteroidota</taxon>
        <taxon>Flavobacteriia</taxon>
        <taxon>Flavobacteriales</taxon>
        <taxon>Flavobacteriaceae</taxon>
        <taxon>Pontimicrobium</taxon>
    </lineage>
</organism>